<name>A0A5M6CC46_9BACT</name>
<dbReference type="AlphaFoldDB" id="A0A5M6CC46"/>
<comment type="caution">
    <text evidence="1">The sequence shown here is derived from an EMBL/GenBank/DDBJ whole genome shotgun (WGS) entry which is preliminary data.</text>
</comment>
<gene>
    <name evidence="1" type="ORF">F0919_18170</name>
</gene>
<evidence type="ECO:0000313" key="2">
    <source>
        <dbReference type="Proteomes" id="UP000323632"/>
    </source>
</evidence>
<dbReference type="RefSeq" id="WP_150034317.1">
    <property type="nucleotide sequence ID" value="NZ_VWSH01000004.1"/>
</dbReference>
<accession>A0A5M6CC46</accession>
<protein>
    <submittedName>
        <fullName evidence="1">Uncharacterized protein</fullName>
    </submittedName>
</protein>
<reference evidence="1 2" key="1">
    <citation type="submission" date="2019-09" db="EMBL/GenBank/DDBJ databases">
        <title>Genome sequence and assembly of Taibaiella sp.</title>
        <authorList>
            <person name="Chhetri G."/>
        </authorList>
    </citation>
    <scope>NUCLEOTIDE SEQUENCE [LARGE SCALE GENOMIC DNA]</scope>
    <source>
        <strain evidence="1 2">KVB11</strain>
    </source>
</reference>
<proteinExistence type="predicted"/>
<dbReference type="EMBL" id="VWSH01000004">
    <property type="protein sequence ID" value="KAA5532707.1"/>
    <property type="molecule type" value="Genomic_DNA"/>
</dbReference>
<dbReference type="Proteomes" id="UP000323632">
    <property type="component" value="Unassembled WGS sequence"/>
</dbReference>
<organism evidence="1 2">
    <name type="scientific">Taibaiella lutea</name>
    <dbReference type="NCBI Taxonomy" id="2608001"/>
    <lineage>
        <taxon>Bacteria</taxon>
        <taxon>Pseudomonadati</taxon>
        <taxon>Bacteroidota</taxon>
        <taxon>Chitinophagia</taxon>
        <taxon>Chitinophagales</taxon>
        <taxon>Chitinophagaceae</taxon>
        <taxon>Taibaiella</taxon>
    </lineage>
</organism>
<sequence length="81" mass="9247">MSHKTHYKTFTQPTLSALEKDVNDFIRELYKDEKTEDVKINNITTMTLNSAFIAAMTYSYAKKKKPVMDDAATESIPEPQA</sequence>
<keyword evidence="2" id="KW-1185">Reference proteome</keyword>
<evidence type="ECO:0000313" key="1">
    <source>
        <dbReference type="EMBL" id="KAA5532707.1"/>
    </source>
</evidence>